<evidence type="ECO:0000259" key="1">
    <source>
        <dbReference type="Pfam" id="PF13629"/>
    </source>
</evidence>
<proteinExistence type="predicted"/>
<comment type="caution">
    <text evidence="2">The sequence shown here is derived from an EMBL/GenBank/DDBJ whole genome shotgun (WGS) entry which is preliminary data.</text>
</comment>
<dbReference type="Pfam" id="PF13629">
    <property type="entry name" value="T2SS-T3SS_pil_N"/>
    <property type="match status" value="1"/>
</dbReference>
<keyword evidence="3" id="KW-1185">Reference proteome</keyword>
<dbReference type="Gene3D" id="2.60.120.200">
    <property type="match status" value="1"/>
</dbReference>
<protein>
    <submittedName>
        <fullName evidence="2">LamG domain-containing protein</fullName>
    </submittedName>
</protein>
<dbReference type="Proteomes" id="UP000622475">
    <property type="component" value="Unassembled WGS sequence"/>
</dbReference>
<dbReference type="GO" id="GO:0005975">
    <property type="term" value="P:carbohydrate metabolic process"/>
    <property type="evidence" value="ECO:0007669"/>
    <property type="project" value="UniProtKB-ARBA"/>
</dbReference>
<organism evidence="2 3">
    <name type="scientific">Mucilaginibacter myungsuensis</name>
    <dbReference type="NCBI Taxonomy" id="649104"/>
    <lineage>
        <taxon>Bacteria</taxon>
        <taxon>Pseudomonadati</taxon>
        <taxon>Bacteroidota</taxon>
        <taxon>Sphingobacteriia</taxon>
        <taxon>Sphingobacteriales</taxon>
        <taxon>Sphingobacteriaceae</taxon>
        <taxon>Mucilaginibacter</taxon>
    </lineage>
</organism>
<dbReference type="InterPro" id="IPR032789">
    <property type="entry name" value="T2SS-T3SS_pil_N"/>
</dbReference>
<evidence type="ECO:0000313" key="2">
    <source>
        <dbReference type="EMBL" id="MBE9660429.1"/>
    </source>
</evidence>
<sequence length="530" mass="56783">MFKKKHALIPLLALSVQLLTPGCSKKVNDLNMVEMTIDRTSVALLPNASQTVTVTGGNGDYKAVSSSDAVAKATVNGNVVTITATSDKEKAHALIVITDKYFKRQTVDVDVAKLFDLTLSATDVALEANVAGKNEVTITINSGNGGYKTELVGTAGQMVELNTTKLASHGKFTIKATAAGSPKIMVTDAKGKEVIMNLTITAPPAITLSKTQVDLSAVQGSEEITVTAGSGGYTLKVANPLVAKVYVNDNKITVKGKANGTTSIAIEDKKGQKATLNVKVAGGDFAMNFTDQYFAYANFGDIAIVDQTIKSVKKVTFEMNCRISGYRGLQTFMGLEGNLIIRGKNDDFRPTHPIQIVGLGDRITLETTKSFNLNEWLHIALVVDCDQTDVAQKYKFYINGVQDPLVVTRNDETHTSINLASSSDGNRFEIGRSFGQDFRALRGIVSEARVWTVARTAQEVSNNMCVLTGSTTGLLARWNFTAGVETGYIQDTNNGGKYETNLILANAKLGGNYTQLKVSASVFVSKGCPQ</sequence>
<dbReference type="RefSeq" id="WP_194109632.1">
    <property type="nucleotide sequence ID" value="NZ_JADFFL010000001.1"/>
</dbReference>
<dbReference type="EMBL" id="JADFFL010000001">
    <property type="protein sequence ID" value="MBE9660429.1"/>
    <property type="molecule type" value="Genomic_DNA"/>
</dbReference>
<gene>
    <name evidence="2" type="ORF">IRJ16_00895</name>
</gene>
<dbReference type="Gene3D" id="2.60.40.1080">
    <property type="match status" value="1"/>
</dbReference>
<accession>A0A929KS07</accession>
<dbReference type="SUPFAM" id="SSF49899">
    <property type="entry name" value="Concanavalin A-like lectins/glucanases"/>
    <property type="match status" value="1"/>
</dbReference>
<dbReference type="Pfam" id="PF13385">
    <property type="entry name" value="Laminin_G_3"/>
    <property type="match status" value="1"/>
</dbReference>
<dbReference type="AlphaFoldDB" id="A0A929KS07"/>
<feature type="domain" description="Pilus formation protein N-terminal" evidence="1">
    <location>
        <begin position="235"/>
        <end position="280"/>
    </location>
</feature>
<evidence type="ECO:0000313" key="3">
    <source>
        <dbReference type="Proteomes" id="UP000622475"/>
    </source>
</evidence>
<dbReference type="InterPro" id="IPR013320">
    <property type="entry name" value="ConA-like_dom_sf"/>
</dbReference>
<name>A0A929KS07_9SPHI</name>
<dbReference type="GO" id="GO:0004553">
    <property type="term" value="F:hydrolase activity, hydrolyzing O-glycosyl compounds"/>
    <property type="evidence" value="ECO:0007669"/>
    <property type="project" value="UniProtKB-ARBA"/>
</dbReference>
<reference evidence="2" key="1">
    <citation type="submission" date="2020-10" db="EMBL/GenBank/DDBJ databases">
        <title>Mucilaginibacter mali sp. nov., isolated from rhizosphere soil of apple orchard.</title>
        <authorList>
            <person name="Lee J.-S."/>
            <person name="Kim H.S."/>
            <person name="Kim J.-S."/>
        </authorList>
    </citation>
    <scope>NUCLEOTIDE SEQUENCE</scope>
    <source>
        <strain evidence="2">KCTC 22746</strain>
    </source>
</reference>